<dbReference type="Gene3D" id="3.40.190.290">
    <property type="match status" value="1"/>
</dbReference>
<dbReference type="SUPFAM" id="SSF46785">
    <property type="entry name" value="Winged helix' DNA-binding domain"/>
    <property type="match status" value="1"/>
</dbReference>
<keyword evidence="3 6" id="KW-0238">DNA-binding</keyword>
<name>A0A1H6KQG7_9GAMM</name>
<dbReference type="Pfam" id="PF00126">
    <property type="entry name" value="HTH_1"/>
    <property type="match status" value="1"/>
</dbReference>
<dbReference type="STRING" id="173990.SAMN05660691_01148"/>
<gene>
    <name evidence="6" type="ORF">SAMN05660691_01148</name>
</gene>
<dbReference type="FunFam" id="1.10.10.10:FF:000001">
    <property type="entry name" value="LysR family transcriptional regulator"/>
    <property type="match status" value="1"/>
</dbReference>
<evidence type="ECO:0000256" key="3">
    <source>
        <dbReference type="ARBA" id="ARBA00023125"/>
    </source>
</evidence>
<dbReference type="InterPro" id="IPR000847">
    <property type="entry name" value="LysR_HTH_N"/>
</dbReference>
<dbReference type="OrthoDB" id="5572602at2"/>
<dbReference type="SUPFAM" id="SSF53850">
    <property type="entry name" value="Periplasmic binding protein-like II"/>
    <property type="match status" value="1"/>
</dbReference>
<dbReference type="Pfam" id="PF03466">
    <property type="entry name" value="LysR_substrate"/>
    <property type="match status" value="1"/>
</dbReference>
<dbReference type="GO" id="GO:0003700">
    <property type="term" value="F:DNA-binding transcription factor activity"/>
    <property type="evidence" value="ECO:0007669"/>
    <property type="project" value="InterPro"/>
</dbReference>
<protein>
    <submittedName>
        <fullName evidence="6">DNA-binding transcriptional regulator, LysR family</fullName>
    </submittedName>
</protein>
<comment type="similarity">
    <text evidence="1">Belongs to the LysR transcriptional regulatory family.</text>
</comment>
<sequence>MSHGKTDRTAEMETFLSVACTGSLSAAARELELTPSAVSRIMTRLEKRLGVRLIVRSTRRLRLTSEGESYALAARRILKDLDDTETMLANRGSPSGNIKVSTATAHSRLTIVPLMKEFLLRYPDITLEIDVSDQIRDVSAGHVDVAIRFGHLADTGLHARRLGETGRVVVASPEYLASAGIPQIPADLAQHNCLDFSFRRLEPGWPFRENGQDFMLAVTGNVIANNGETLVELALQGMGITRVGSFHVQQALASGQLVPLLEEYNPQDREAIHAVFIGGKNTPARIRVFVDYLVEKMLNTPLNRDKATGIHTADKQ</sequence>
<keyword evidence="2" id="KW-0805">Transcription regulation</keyword>
<dbReference type="RefSeq" id="WP_092791176.1">
    <property type="nucleotide sequence ID" value="NZ_FNXF01000003.1"/>
</dbReference>
<organism evidence="6 7">
    <name type="scientific">Rheinheimera pacifica</name>
    <dbReference type="NCBI Taxonomy" id="173990"/>
    <lineage>
        <taxon>Bacteria</taxon>
        <taxon>Pseudomonadati</taxon>
        <taxon>Pseudomonadota</taxon>
        <taxon>Gammaproteobacteria</taxon>
        <taxon>Chromatiales</taxon>
        <taxon>Chromatiaceae</taxon>
        <taxon>Rheinheimera</taxon>
    </lineage>
</organism>
<dbReference type="GO" id="GO:0006351">
    <property type="term" value="P:DNA-templated transcription"/>
    <property type="evidence" value="ECO:0007669"/>
    <property type="project" value="TreeGrafter"/>
</dbReference>
<evidence type="ECO:0000259" key="5">
    <source>
        <dbReference type="PROSITE" id="PS50931"/>
    </source>
</evidence>
<accession>A0A1H6KQG7</accession>
<evidence type="ECO:0000256" key="2">
    <source>
        <dbReference type="ARBA" id="ARBA00023015"/>
    </source>
</evidence>
<keyword evidence="7" id="KW-1185">Reference proteome</keyword>
<evidence type="ECO:0000256" key="4">
    <source>
        <dbReference type="ARBA" id="ARBA00023163"/>
    </source>
</evidence>
<dbReference type="InterPro" id="IPR005119">
    <property type="entry name" value="LysR_subst-bd"/>
</dbReference>
<dbReference type="InterPro" id="IPR036390">
    <property type="entry name" value="WH_DNA-bd_sf"/>
</dbReference>
<dbReference type="EMBL" id="FNXF01000003">
    <property type="protein sequence ID" value="SEH73818.1"/>
    <property type="molecule type" value="Genomic_DNA"/>
</dbReference>
<dbReference type="PROSITE" id="PS50931">
    <property type="entry name" value="HTH_LYSR"/>
    <property type="match status" value="1"/>
</dbReference>
<dbReference type="Gene3D" id="1.10.10.10">
    <property type="entry name" value="Winged helix-like DNA-binding domain superfamily/Winged helix DNA-binding domain"/>
    <property type="match status" value="1"/>
</dbReference>
<dbReference type="Proteomes" id="UP000199371">
    <property type="component" value="Unassembled WGS sequence"/>
</dbReference>
<dbReference type="InterPro" id="IPR036388">
    <property type="entry name" value="WH-like_DNA-bd_sf"/>
</dbReference>
<evidence type="ECO:0000313" key="6">
    <source>
        <dbReference type="EMBL" id="SEH73818.1"/>
    </source>
</evidence>
<dbReference type="InterPro" id="IPR058163">
    <property type="entry name" value="LysR-type_TF_proteobact-type"/>
</dbReference>
<dbReference type="PANTHER" id="PTHR30537:SF71">
    <property type="entry name" value="TRANSCRIPTIONAL REGULATORY PROTEIN"/>
    <property type="match status" value="1"/>
</dbReference>
<evidence type="ECO:0000256" key="1">
    <source>
        <dbReference type="ARBA" id="ARBA00009437"/>
    </source>
</evidence>
<feature type="domain" description="HTH lysR-type" evidence="5">
    <location>
        <begin position="7"/>
        <end position="64"/>
    </location>
</feature>
<dbReference type="GO" id="GO:0043565">
    <property type="term" value="F:sequence-specific DNA binding"/>
    <property type="evidence" value="ECO:0007669"/>
    <property type="project" value="TreeGrafter"/>
</dbReference>
<reference evidence="7" key="1">
    <citation type="submission" date="2016-10" db="EMBL/GenBank/DDBJ databases">
        <authorList>
            <person name="Varghese N."/>
            <person name="Submissions S."/>
        </authorList>
    </citation>
    <scope>NUCLEOTIDE SEQUENCE [LARGE SCALE GENOMIC DNA]</scope>
    <source>
        <strain evidence="7">DSM 17616</strain>
    </source>
</reference>
<dbReference type="PANTHER" id="PTHR30537">
    <property type="entry name" value="HTH-TYPE TRANSCRIPTIONAL REGULATOR"/>
    <property type="match status" value="1"/>
</dbReference>
<evidence type="ECO:0000313" key="7">
    <source>
        <dbReference type="Proteomes" id="UP000199371"/>
    </source>
</evidence>
<proteinExistence type="inferred from homology"/>
<keyword evidence="4" id="KW-0804">Transcription</keyword>
<dbReference type="AlphaFoldDB" id="A0A1H6KQG7"/>